<feature type="compositionally biased region" description="Basic and acidic residues" evidence="1">
    <location>
        <begin position="70"/>
        <end position="79"/>
    </location>
</feature>
<feature type="region of interest" description="Disordered" evidence="1">
    <location>
        <begin position="68"/>
        <end position="89"/>
    </location>
</feature>
<evidence type="ECO:0000313" key="2">
    <source>
        <dbReference type="EMBL" id="OEU06358.1"/>
    </source>
</evidence>
<keyword evidence="3" id="KW-1185">Reference proteome</keyword>
<dbReference type="KEGG" id="fcy:FRACYDRAFT_254789"/>
<evidence type="ECO:0008006" key="4">
    <source>
        <dbReference type="Google" id="ProtNLM"/>
    </source>
</evidence>
<dbReference type="Proteomes" id="UP000095751">
    <property type="component" value="Unassembled WGS sequence"/>
</dbReference>
<feature type="region of interest" description="Disordered" evidence="1">
    <location>
        <begin position="120"/>
        <end position="140"/>
    </location>
</feature>
<gene>
    <name evidence="2" type="ORF">FRACYDRAFT_254789</name>
</gene>
<reference evidence="2 3" key="1">
    <citation type="submission" date="2016-09" db="EMBL/GenBank/DDBJ databases">
        <title>Extensive genetic diversity and differential bi-allelic expression allows diatom success in the polar Southern Ocean.</title>
        <authorList>
            <consortium name="DOE Joint Genome Institute"/>
            <person name="Mock T."/>
            <person name="Otillar R.P."/>
            <person name="Strauss J."/>
            <person name="Dupont C."/>
            <person name="Frickenhaus S."/>
            <person name="Maumus F."/>
            <person name="Mcmullan M."/>
            <person name="Sanges R."/>
            <person name="Schmutz J."/>
            <person name="Toseland A."/>
            <person name="Valas R."/>
            <person name="Veluchamy A."/>
            <person name="Ward B.J."/>
            <person name="Allen A."/>
            <person name="Barry K."/>
            <person name="Falciatore A."/>
            <person name="Ferrante M."/>
            <person name="Fortunato A.E."/>
            <person name="Gloeckner G."/>
            <person name="Gruber A."/>
            <person name="Hipkin R."/>
            <person name="Janech M."/>
            <person name="Kroth P."/>
            <person name="Leese F."/>
            <person name="Lindquist E."/>
            <person name="Lyon B.R."/>
            <person name="Martin J."/>
            <person name="Mayer C."/>
            <person name="Parker M."/>
            <person name="Quesneville H."/>
            <person name="Raymond J."/>
            <person name="Uhlig C."/>
            <person name="Valentin K.U."/>
            <person name="Worden A.Z."/>
            <person name="Armbrust E.V."/>
            <person name="Bowler C."/>
            <person name="Green B."/>
            <person name="Moulton V."/>
            <person name="Van Oosterhout C."/>
            <person name="Grigoriev I."/>
        </authorList>
    </citation>
    <scope>NUCLEOTIDE SEQUENCE [LARGE SCALE GENOMIC DNA]</scope>
    <source>
        <strain evidence="2 3">CCMP1102</strain>
    </source>
</reference>
<sequence>MDSAYMDDAMCQVGREVWGINMVGTCQSVRTGAGALGRVDESLVYQHNTKPLLYTVWGDNNFVKTLSNFQDEKEEKRQTDQGGKIGNKHHPGQVVMPLKECIHNLTHSLLQRGTPLRKRGYGGYPKATKDVTTSSSVDGRKVGSDETGAVIACIAGIAGNLLITVAPVVDILKNMHLVEVDYNGIGDKRQKHKKLQQSADPSLYSAVPSNKKCWRQHRRCIPNDNDNNNNNCKNACLVHHGASSSMHLASGDDVSFQEEPASARVIFSESPEAVFHQLAVRDVNNNKDSADPALVVVAGSS</sequence>
<dbReference type="EMBL" id="KV784411">
    <property type="protein sequence ID" value="OEU06358.1"/>
    <property type="molecule type" value="Genomic_DNA"/>
</dbReference>
<dbReference type="OrthoDB" id="75807at2759"/>
<dbReference type="InParanoid" id="A0A1E7EKF1"/>
<evidence type="ECO:0000313" key="3">
    <source>
        <dbReference type="Proteomes" id="UP000095751"/>
    </source>
</evidence>
<dbReference type="AlphaFoldDB" id="A0A1E7EKF1"/>
<name>A0A1E7EKF1_9STRA</name>
<protein>
    <recommendedName>
        <fullName evidence="4">PiggyBac transposable element-derived protein domain-containing protein</fullName>
    </recommendedName>
</protein>
<proteinExistence type="predicted"/>
<evidence type="ECO:0000256" key="1">
    <source>
        <dbReference type="SAM" id="MobiDB-lite"/>
    </source>
</evidence>
<accession>A0A1E7EKF1</accession>
<organism evidence="2 3">
    <name type="scientific">Fragilariopsis cylindrus CCMP1102</name>
    <dbReference type="NCBI Taxonomy" id="635003"/>
    <lineage>
        <taxon>Eukaryota</taxon>
        <taxon>Sar</taxon>
        <taxon>Stramenopiles</taxon>
        <taxon>Ochrophyta</taxon>
        <taxon>Bacillariophyta</taxon>
        <taxon>Bacillariophyceae</taxon>
        <taxon>Bacillariophycidae</taxon>
        <taxon>Bacillariales</taxon>
        <taxon>Bacillariaceae</taxon>
        <taxon>Fragilariopsis</taxon>
    </lineage>
</organism>